<gene>
    <name evidence="1" type="ORF">L3Q82_007892</name>
</gene>
<evidence type="ECO:0000313" key="1">
    <source>
        <dbReference type="EMBL" id="KAI3368157.1"/>
    </source>
</evidence>
<evidence type="ECO:0000313" key="2">
    <source>
        <dbReference type="Proteomes" id="UP000831701"/>
    </source>
</evidence>
<dbReference type="EMBL" id="CM041538">
    <property type="protein sequence ID" value="KAI3368157.1"/>
    <property type="molecule type" value="Genomic_DNA"/>
</dbReference>
<protein>
    <submittedName>
        <fullName evidence="1">Uncharacterized protein</fullName>
    </submittedName>
</protein>
<organism evidence="1 2">
    <name type="scientific">Scortum barcoo</name>
    <name type="common">barcoo grunter</name>
    <dbReference type="NCBI Taxonomy" id="214431"/>
    <lineage>
        <taxon>Eukaryota</taxon>
        <taxon>Metazoa</taxon>
        <taxon>Chordata</taxon>
        <taxon>Craniata</taxon>
        <taxon>Vertebrata</taxon>
        <taxon>Euteleostomi</taxon>
        <taxon>Actinopterygii</taxon>
        <taxon>Neopterygii</taxon>
        <taxon>Teleostei</taxon>
        <taxon>Neoteleostei</taxon>
        <taxon>Acanthomorphata</taxon>
        <taxon>Eupercaria</taxon>
        <taxon>Centrarchiformes</taxon>
        <taxon>Terapontoidei</taxon>
        <taxon>Terapontidae</taxon>
        <taxon>Scortum</taxon>
    </lineage>
</organism>
<dbReference type="Proteomes" id="UP000831701">
    <property type="component" value="Chromosome 8"/>
</dbReference>
<reference evidence="1" key="1">
    <citation type="submission" date="2022-04" db="EMBL/GenBank/DDBJ databases">
        <title>Jade perch genome.</title>
        <authorList>
            <person name="Chao B."/>
        </authorList>
    </citation>
    <scope>NUCLEOTIDE SEQUENCE</scope>
    <source>
        <strain evidence="1">CB-2022</strain>
    </source>
</reference>
<accession>A0ACB8WJM5</accession>
<keyword evidence="2" id="KW-1185">Reference proteome</keyword>
<proteinExistence type="predicted"/>
<name>A0ACB8WJM5_9TELE</name>
<sequence length="188" mass="20822">MKLASARPTVLCRLFDSAVTSSSSVVSGLRMILRLLFNLLNNHRVVEKLAESRPIRRAAQITAYAITKAQIAGKDASGRVLRSQTLRQVREEAGRVPGDLGEMSGRLRRVRQAFMEEGSRLQELPFIYSLFTSVFDTKPHTDSSASGVPTALVFVPFPSTSPPDREPSSIRTADISLPSTLRCYLWLM</sequence>
<comment type="caution">
    <text evidence="1">The sequence shown here is derived from an EMBL/GenBank/DDBJ whole genome shotgun (WGS) entry which is preliminary data.</text>
</comment>